<evidence type="ECO:0000313" key="3">
    <source>
        <dbReference type="Proteomes" id="UP001138997"/>
    </source>
</evidence>
<accession>A0A9X1NAA8</accession>
<keyword evidence="1" id="KW-0472">Membrane</keyword>
<evidence type="ECO:0000256" key="1">
    <source>
        <dbReference type="SAM" id="Phobius"/>
    </source>
</evidence>
<dbReference type="AlphaFoldDB" id="A0A9X1NAA8"/>
<dbReference type="Proteomes" id="UP001138997">
    <property type="component" value="Unassembled WGS sequence"/>
</dbReference>
<feature type="transmembrane region" description="Helical" evidence="1">
    <location>
        <begin position="230"/>
        <end position="252"/>
    </location>
</feature>
<dbReference type="EMBL" id="JAJOMB010000003">
    <property type="protein sequence ID" value="MCD5310433.1"/>
    <property type="molecule type" value="Genomic_DNA"/>
</dbReference>
<protein>
    <submittedName>
        <fullName evidence="2">Uncharacterized protein</fullName>
    </submittedName>
</protein>
<keyword evidence="3" id="KW-1185">Reference proteome</keyword>
<keyword evidence="1" id="KW-0812">Transmembrane</keyword>
<organism evidence="2 3">
    <name type="scientific">Kineosporia babensis</name>
    <dbReference type="NCBI Taxonomy" id="499548"/>
    <lineage>
        <taxon>Bacteria</taxon>
        <taxon>Bacillati</taxon>
        <taxon>Actinomycetota</taxon>
        <taxon>Actinomycetes</taxon>
        <taxon>Kineosporiales</taxon>
        <taxon>Kineosporiaceae</taxon>
        <taxon>Kineosporia</taxon>
    </lineage>
</organism>
<comment type="caution">
    <text evidence="2">The sequence shown here is derived from an EMBL/GenBank/DDBJ whole genome shotgun (WGS) entry which is preliminary data.</text>
</comment>
<gene>
    <name evidence="2" type="ORF">LR394_05970</name>
</gene>
<keyword evidence="1" id="KW-1133">Transmembrane helix</keyword>
<sequence length="342" mass="37791">MEMPRIVLDSARVRVGPGGQERIPVLVQNRGQRHETFRVEVIGLPEGWWQLQPSEIELSGGEEGTVLLVLHPPATTYVSDEALPFGVRVSATSVVNQRCSSVTEGDLEVLQVLGLQAVMKPVTSKGRWWARHRVVYTNWGDADVTVRISTHASDDSLRFRVSPDELVVPVGGKASAQVRIGLRRFSFRGMEAWHPFRLTHRLKGPAPSPGTPVIHGAFDQVPVTFRGFKIFTAAVLVLMMLGLGFSALSATVEGTTKETETLSDGMGIEAEEVDQGMKITWDQPAEVEDFELWRIAPDLKPLKLPKKGVEELIDRGGRPQNCYLIKAYDHHRGLVSTDRSGC</sequence>
<dbReference type="RefSeq" id="WP_231439365.1">
    <property type="nucleotide sequence ID" value="NZ_JAJOMB010000003.1"/>
</dbReference>
<name>A0A9X1NAA8_9ACTN</name>
<evidence type="ECO:0000313" key="2">
    <source>
        <dbReference type="EMBL" id="MCD5310433.1"/>
    </source>
</evidence>
<proteinExistence type="predicted"/>
<reference evidence="2" key="1">
    <citation type="submission" date="2021-11" db="EMBL/GenBank/DDBJ databases">
        <title>Streptomyces corallinus and Kineosporia corallina sp. nov., two new coral-derived marine actinobacteria.</title>
        <authorList>
            <person name="Buangrab K."/>
            <person name="Sutthacheep M."/>
            <person name="Yeemin T."/>
            <person name="Harunari E."/>
            <person name="Igarashi Y."/>
            <person name="Sripreechasak P."/>
            <person name="Kanchanasin P."/>
            <person name="Tanasupawat S."/>
            <person name="Phongsopitanun W."/>
        </authorList>
    </citation>
    <scope>NUCLEOTIDE SEQUENCE</scope>
    <source>
        <strain evidence="2">JCM 31032</strain>
    </source>
</reference>